<dbReference type="Proteomes" id="UP000001591">
    <property type="component" value="Chromosome"/>
</dbReference>
<name>B6ITB3_RHOCS</name>
<organism evidence="1 2">
    <name type="scientific">Rhodospirillum centenum (strain ATCC 51521 / SW)</name>
    <dbReference type="NCBI Taxonomy" id="414684"/>
    <lineage>
        <taxon>Bacteria</taxon>
        <taxon>Pseudomonadati</taxon>
        <taxon>Pseudomonadota</taxon>
        <taxon>Alphaproteobacteria</taxon>
        <taxon>Rhodospirillales</taxon>
        <taxon>Rhodospirillaceae</taxon>
        <taxon>Rhodospirillum</taxon>
    </lineage>
</organism>
<proteinExistence type="predicted"/>
<keyword evidence="2" id="KW-1185">Reference proteome</keyword>
<evidence type="ECO:0000313" key="2">
    <source>
        <dbReference type="Proteomes" id="UP000001591"/>
    </source>
</evidence>
<dbReference type="HOGENOM" id="CLU_3188303_0_0_5"/>
<dbReference type="KEGG" id="rce:RC1_1734"/>
<gene>
    <name evidence="1" type="ordered locus">RC1_1734</name>
</gene>
<accession>B6ITB3</accession>
<evidence type="ECO:0000313" key="1">
    <source>
        <dbReference type="EMBL" id="ACI99131.1"/>
    </source>
</evidence>
<protein>
    <submittedName>
        <fullName evidence="1">Uncharacterized protein</fullName>
    </submittedName>
</protein>
<sequence>MFLVPLPSYGRSTGPTCMLMHAKRLIHQRAADSAKVIVIGHPEKER</sequence>
<dbReference type="EMBL" id="CP000613">
    <property type="protein sequence ID" value="ACI99131.1"/>
    <property type="molecule type" value="Genomic_DNA"/>
</dbReference>
<dbReference type="AlphaFoldDB" id="B6ITB3"/>
<reference evidence="1 2" key="1">
    <citation type="journal article" date="2010" name="BMC Genomics">
        <title>Metabolic flexibility revealed in the genome of the cyst-forming alpha-1 proteobacterium Rhodospirillum centenum.</title>
        <authorList>
            <person name="Lu Y.K."/>
            <person name="Marden J."/>
            <person name="Han M."/>
            <person name="Swingley W.D."/>
            <person name="Mastrian S.D."/>
            <person name="Chowdhury S.R."/>
            <person name="Hao J."/>
            <person name="Helmy T."/>
            <person name="Kim S."/>
            <person name="Kurdoglu A.A."/>
            <person name="Matthies H.J."/>
            <person name="Rollo D."/>
            <person name="Stothard P."/>
            <person name="Blankenship R.E."/>
            <person name="Bauer C.E."/>
            <person name="Touchman J.W."/>
        </authorList>
    </citation>
    <scope>NUCLEOTIDE SEQUENCE [LARGE SCALE GENOMIC DNA]</scope>
    <source>
        <strain evidence="2">ATCC 51521 / SW</strain>
    </source>
</reference>